<comment type="similarity">
    <text evidence="2 10">Belongs to the cytochrome c-type heme lyase family.</text>
</comment>
<comment type="caution">
    <text evidence="12">The sequence shown here is derived from an EMBL/GenBank/DDBJ whole genome shotgun (WGS) entry which is preliminary data.</text>
</comment>
<organism evidence="12 13">
    <name type="scientific">Diplocarpon rosae</name>
    <dbReference type="NCBI Taxonomy" id="946125"/>
    <lineage>
        <taxon>Eukaryota</taxon>
        <taxon>Fungi</taxon>
        <taxon>Dikarya</taxon>
        <taxon>Ascomycota</taxon>
        <taxon>Pezizomycotina</taxon>
        <taxon>Leotiomycetes</taxon>
        <taxon>Helotiales</taxon>
        <taxon>Drepanopezizaceae</taxon>
        <taxon>Diplocarpon</taxon>
    </lineage>
</organism>
<gene>
    <name evidence="12" type="ORF">QTJ16_005519</name>
</gene>
<keyword evidence="6 10" id="KW-0408">Iron</keyword>
<comment type="function">
    <text evidence="10">Lyase that catalyzes the covalent linking of the heme group to the cytochrome C apoprotein to produce the mature functional cytochrome.</text>
</comment>
<protein>
    <recommendedName>
        <fullName evidence="10">Holocytochrome c-type synthase</fullName>
        <ecNumber evidence="10">4.4.1.17</ecNumber>
    </recommendedName>
</protein>
<dbReference type="GO" id="GO:0046872">
    <property type="term" value="F:metal ion binding"/>
    <property type="evidence" value="ECO:0007669"/>
    <property type="project" value="UniProtKB-KW"/>
</dbReference>
<dbReference type="PANTHER" id="PTHR12743:SF0">
    <property type="entry name" value="HOLOCYTOCHROME C-TYPE SYNTHASE"/>
    <property type="match status" value="1"/>
</dbReference>
<dbReference type="Pfam" id="PF01265">
    <property type="entry name" value="Cyto_heme_lyase"/>
    <property type="match status" value="1"/>
</dbReference>
<dbReference type="InterPro" id="IPR000511">
    <property type="entry name" value="Holocyt_c/c1_synthase"/>
</dbReference>
<evidence type="ECO:0000313" key="13">
    <source>
        <dbReference type="Proteomes" id="UP001285354"/>
    </source>
</evidence>
<accession>A0AAD9SWV5</accession>
<dbReference type="GO" id="GO:0004408">
    <property type="term" value="F:holocytochrome-c synthase activity"/>
    <property type="evidence" value="ECO:0007669"/>
    <property type="project" value="UniProtKB-EC"/>
</dbReference>
<feature type="compositionally biased region" description="Low complexity" evidence="11">
    <location>
        <begin position="115"/>
        <end position="136"/>
    </location>
</feature>
<comment type="subcellular location">
    <subcellularLocation>
        <location evidence="1 10">Mitochondrion inner membrane</location>
    </subcellularLocation>
</comment>
<evidence type="ECO:0000256" key="8">
    <source>
        <dbReference type="ARBA" id="ARBA00023136"/>
    </source>
</evidence>
<keyword evidence="5 10" id="KW-0999">Mitochondrion inner membrane</keyword>
<evidence type="ECO:0000256" key="10">
    <source>
        <dbReference type="RuleBase" id="RU363130"/>
    </source>
</evidence>
<keyword evidence="8 10" id="KW-0472">Membrane</keyword>
<keyword evidence="9 10" id="KW-0456">Lyase</keyword>
<comment type="catalytic activity">
    <reaction evidence="10">
        <text>holo-[cytochrome c] = apo-[cytochrome c] + heme b</text>
        <dbReference type="Rhea" id="RHEA:22648"/>
        <dbReference type="Rhea" id="RHEA-COMP:10725"/>
        <dbReference type="Rhea" id="RHEA-COMP:10726"/>
        <dbReference type="ChEBI" id="CHEBI:29950"/>
        <dbReference type="ChEBI" id="CHEBI:60344"/>
        <dbReference type="ChEBI" id="CHEBI:83739"/>
        <dbReference type="EC" id="4.4.1.17"/>
    </reaction>
</comment>
<evidence type="ECO:0000256" key="5">
    <source>
        <dbReference type="ARBA" id="ARBA00022792"/>
    </source>
</evidence>
<sequence>MRSTPYYFLHSEPANRRVPLTINWHRQIFFHQNTLRHKTHQQVKTLTRILLNMSKETEAPPEGCPVDPATRAAWLKNNGPKAAVFPGLTKEASQASAGNSCDSETIDQSPPPPTRSSFSRFTTPAGPPAAALQPLGLDREVSTIPRASPVNNEVGAKPANSEKESGVSEGGNWIYPSEKMFFDAMKRKGYASDANDMKTIVPIHNAVNERAWKEIKEWERPYGSEQKCGGPRLHSFLGLSQTLSPKARMNTWMGYTAPFDRHDWVVDRCGTRVDYIIDFYAGRSDSKGNGKLNFFLDVRPKLNSWEGWKMRASRLIGLV</sequence>
<proteinExistence type="inferred from homology"/>
<name>A0AAD9SWV5_9HELO</name>
<feature type="compositionally biased region" description="Polar residues" evidence="11">
    <location>
        <begin position="91"/>
        <end position="108"/>
    </location>
</feature>
<feature type="region of interest" description="Disordered" evidence="11">
    <location>
        <begin position="89"/>
        <end position="170"/>
    </location>
</feature>
<keyword evidence="3 10" id="KW-0349">Heme</keyword>
<dbReference type="PANTHER" id="PTHR12743">
    <property type="entry name" value="CYTOCHROME C1 HEME LYASE"/>
    <property type="match status" value="1"/>
</dbReference>
<evidence type="ECO:0000256" key="11">
    <source>
        <dbReference type="SAM" id="MobiDB-lite"/>
    </source>
</evidence>
<evidence type="ECO:0000256" key="9">
    <source>
        <dbReference type="ARBA" id="ARBA00023239"/>
    </source>
</evidence>
<keyword evidence="13" id="KW-1185">Reference proteome</keyword>
<dbReference type="EMBL" id="JAUBYV010000008">
    <property type="protein sequence ID" value="KAK2625150.1"/>
    <property type="molecule type" value="Genomic_DNA"/>
</dbReference>
<dbReference type="PROSITE" id="PS00821">
    <property type="entry name" value="CYTO_HEME_LYASE_1"/>
    <property type="match status" value="1"/>
</dbReference>
<evidence type="ECO:0000256" key="4">
    <source>
        <dbReference type="ARBA" id="ARBA00022723"/>
    </source>
</evidence>
<dbReference type="AlphaFoldDB" id="A0AAD9SWV5"/>
<evidence type="ECO:0000256" key="7">
    <source>
        <dbReference type="ARBA" id="ARBA00023128"/>
    </source>
</evidence>
<evidence type="ECO:0000256" key="3">
    <source>
        <dbReference type="ARBA" id="ARBA00022617"/>
    </source>
</evidence>
<dbReference type="EC" id="4.4.1.17" evidence="10"/>
<evidence type="ECO:0000256" key="2">
    <source>
        <dbReference type="ARBA" id="ARBA00007255"/>
    </source>
</evidence>
<dbReference type="GO" id="GO:0005743">
    <property type="term" value="C:mitochondrial inner membrane"/>
    <property type="evidence" value="ECO:0007669"/>
    <property type="project" value="UniProtKB-SubCell"/>
</dbReference>
<dbReference type="Proteomes" id="UP001285354">
    <property type="component" value="Unassembled WGS sequence"/>
</dbReference>
<keyword evidence="7 10" id="KW-0496">Mitochondrion</keyword>
<evidence type="ECO:0000313" key="12">
    <source>
        <dbReference type="EMBL" id="KAK2625150.1"/>
    </source>
</evidence>
<evidence type="ECO:0000256" key="6">
    <source>
        <dbReference type="ARBA" id="ARBA00023004"/>
    </source>
</evidence>
<keyword evidence="4 10" id="KW-0479">Metal-binding</keyword>
<reference evidence="12" key="1">
    <citation type="submission" date="2023-06" db="EMBL/GenBank/DDBJ databases">
        <title>Draft genome of Marssonina rosae.</title>
        <authorList>
            <person name="Cheng Q."/>
        </authorList>
    </citation>
    <scope>NUCLEOTIDE SEQUENCE</scope>
    <source>
        <strain evidence="12">R4</strain>
    </source>
</reference>
<dbReference type="PROSITE" id="PS00822">
    <property type="entry name" value="CYTO_HEME_LYASE_2"/>
    <property type="match status" value="1"/>
</dbReference>
<evidence type="ECO:0000256" key="1">
    <source>
        <dbReference type="ARBA" id="ARBA00004273"/>
    </source>
</evidence>